<feature type="signal peptide" evidence="1">
    <location>
        <begin position="1"/>
        <end position="32"/>
    </location>
</feature>
<protein>
    <submittedName>
        <fullName evidence="2">Uncharacterized protein</fullName>
    </submittedName>
</protein>
<proteinExistence type="predicted"/>
<dbReference type="EMBL" id="QFPX01000023">
    <property type="protein sequence ID" value="PZQ51927.1"/>
    <property type="molecule type" value="Genomic_DNA"/>
</dbReference>
<feature type="chain" id="PRO_5016066687" evidence="1">
    <location>
        <begin position="33"/>
        <end position="281"/>
    </location>
</feature>
<evidence type="ECO:0000313" key="2">
    <source>
        <dbReference type="EMBL" id="PZQ51927.1"/>
    </source>
</evidence>
<sequence length="281" mass="30575">MEARISHAVPTRIALLAAASAATFGLCAPASAQTLDNKYWISAMAFYPRIDTDVRVATAAQADIGTDIDFEKDLALDHDEILPSFSGGARFGRVIVGADFYKLDRKGQIGLARDISFDGVVYPATAQVRSGFESEIYRLTVGYAFVQNSSVELGAAIGAHVTRFDMSISGQGTVGGQVGQTEVRRRDALAPLPTIGAFITYKVAPRVELNGRFDWLSLKIDDYDGRLLNAQVGANYAVAKNLALGVAYRYVDYRLGIDKERWNGRVRYKLHGPAVLLQASF</sequence>
<dbReference type="Gene3D" id="2.40.160.20">
    <property type="match status" value="1"/>
</dbReference>
<dbReference type="AlphaFoldDB" id="A0A2W5Q3P1"/>
<dbReference type="SUPFAM" id="SSF56925">
    <property type="entry name" value="OMPA-like"/>
    <property type="match status" value="1"/>
</dbReference>
<organism evidence="2 3">
    <name type="scientific">Novosphingobium pentaromativorans</name>
    <dbReference type="NCBI Taxonomy" id="205844"/>
    <lineage>
        <taxon>Bacteria</taxon>
        <taxon>Pseudomonadati</taxon>
        <taxon>Pseudomonadota</taxon>
        <taxon>Alphaproteobacteria</taxon>
        <taxon>Sphingomonadales</taxon>
        <taxon>Sphingomonadaceae</taxon>
        <taxon>Novosphingobium</taxon>
    </lineage>
</organism>
<reference evidence="2 3" key="1">
    <citation type="submission" date="2017-08" db="EMBL/GenBank/DDBJ databases">
        <title>Infants hospitalized years apart are colonized by the same room-sourced microbial strains.</title>
        <authorList>
            <person name="Brooks B."/>
            <person name="Olm M.R."/>
            <person name="Firek B.A."/>
            <person name="Baker R."/>
            <person name="Thomas B.C."/>
            <person name="Morowitz M.J."/>
            <person name="Banfield J.F."/>
        </authorList>
    </citation>
    <scope>NUCLEOTIDE SEQUENCE [LARGE SCALE GENOMIC DNA]</scope>
    <source>
        <strain evidence="2">S2_005_002_R2_33</strain>
    </source>
</reference>
<comment type="caution">
    <text evidence="2">The sequence shown here is derived from an EMBL/GenBank/DDBJ whole genome shotgun (WGS) entry which is preliminary data.</text>
</comment>
<keyword evidence="1" id="KW-0732">Signal</keyword>
<gene>
    <name evidence="2" type="ORF">DI555_20115</name>
</gene>
<evidence type="ECO:0000256" key="1">
    <source>
        <dbReference type="SAM" id="SignalP"/>
    </source>
</evidence>
<dbReference type="Proteomes" id="UP000249082">
    <property type="component" value="Unassembled WGS sequence"/>
</dbReference>
<accession>A0A2W5Q3P1</accession>
<name>A0A2W5Q3P1_9SPHN</name>
<evidence type="ECO:0000313" key="3">
    <source>
        <dbReference type="Proteomes" id="UP000249082"/>
    </source>
</evidence>
<dbReference type="InterPro" id="IPR011250">
    <property type="entry name" value="OMP/PagP_B-barrel"/>
</dbReference>